<gene>
    <name evidence="1" type="ORF">J437_LFUL001356</name>
</gene>
<keyword evidence="2" id="KW-1185">Reference proteome</keyword>
<evidence type="ECO:0000313" key="2">
    <source>
        <dbReference type="Proteomes" id="UP000792457"/>
    </source>
</evidence>
<sequence length="115" mass="12833">MLCTDSLLPGRRGSVRLGAKDISGRPCPSKSGWQNHAFRPHACLPREEANEVFARRDVSHGCRLRKNDSEEERAETEVHPLQRLTRKALGESEGVTGRRAEEDVFPVALLSTGRE</sequence>
<evidence type="ECO:0000313" key="1">
    <source>
        <dbReference type="EMBL" id="KAG8223034.1"/>
    </source>
</evidence>
<reference evidence="1" key="2">
    <citation type="submission" date="2017-10" db="EMBL/GenBank/DDBJ databases">
        <title>Ladona fulva Genome sequencing and assembly.</title>
        <authorList>
            <person name="Murali S."/>
            <person name="Richards S."/>
            <person name="Bandaranaike D."/>
            <person name="Bellair M."/>
            <person name="Blankenburg K."/>
            <person name="Chao H."/>
            <person name="Dinh H."/>
            <person name="Doddapaneni H."/>
            <person name="Dugan-Rocha S."/>
            <person name="Elkadiri S."/>
            <person name="Gnanaolivu R."/>
            <person name="Hernandez B."/>
            <person name="Skinner E."/>
            <person name="Javaid M."/>
            <person name="Lee S."/>
            <person name="Li M."/>
            <person name="Ming W."/>
            <person name="Munidasa M."/>
            <person name="Muniz J."/>
            <person name="Nguyen L."/>
            <person name="Hughes D."/>
            <person name="Osuji N."/>
            <person name="Pu L.-L."/>
            <person name="Puazo M."/>
            <person name="Qu C."/>
            <person name="Quiroz J."/>
            <person name="Raj R."/>
            <person name="Weissenberger G."/>
            <person name="Xin Y."/>
            <person name="Zou X."/>
            <person name="Han Y."/>
            <person name="Worley K."/>
            <person name="Muzny D."/>
            <person name="Gibbs R."/>
        </authorList>
    </citation>
    <scope>NUCLEOTIDE SEQUENCE</scope>
    <source>
        <strain evidence="1">Sampled in the wild</strain>
    </source>
</reference>
<comment type="caution">
    <text evidence="1">The sequence shown here is derived from an EMBL/GenBank/DDBJ whole genome shotgun (WGS) entry which is preliminary data.</text>
</comment>
<proteinExistence type="predicted"/>
<reference evidence="1" key="1">
    <citation type="submission" date="2013-04" db="EMBL/GenBank/DDBJ databases">
        <authorList>
            <person name="Qu J."/>
            <person name="Murali S.C."/>
            <person name="Bandaranaike D."/>
            <person name="Bellair M."/>
            <person name="Blankenburg K."/>
            <person name="Chao H."/>
            <person name="Dinh H."/>
            <person name="Doddapaneni H."/>
            <person name="Downs B."/>
            <person name="Dugan-Rocha S."/>
            <person name="Elkadiri S."/>
            <person name="Gnanaolivu R.D."/>
            <person name="Hernandez B."/>
            <person name="Javaid M."/>
            <person name="Jayaseelan J.C."/>
            <person name="Lee S."/>
            <person name="Li M."/>
            <person name="Ming W."/>
            <person name="Munidasa M."/>
            <person name="Muniz J."/>
            <person name="Nguyen L."/>
            <person name="Ongeri F."/>
            <person name="Osuji N."/>
            <person name="Pu L.-L."/>
            <person name="Puazo M."/>
            <person name="Qu C."/>
            <person name="Quiroz J."/>
            <person name="Raj R."/>
            <person name="Weissenberger G."/>
            <person name="Xin Y."/>
            <person name="Zou X."/>
            <person name="Han Y."/>
            <person name="Richards S."/>
            <person name="Worley K."/>
            <person name="Muzny D."/>
            <person name="Gibbs R."/>
        </authorList>
    </citation>
    <scope>NUCLEOTIDE SEQUENCE</scope>
    <source>
        <strain evidence="1">Sampled in the wild</strain>
    </source>
</reference>
<dbReference type="Proteomes" id="UP000792457">
    <property type="component" value="Unassembled WGS sequence"/>
</dbReference>
<dbReference type="AlphaFoldDB" id="A0A8K0JVK4"/>
<name>A0A8K0JVK4_LADFU</name>
<protein>
    <submittedName>
        <fullName evidence="1">Uncharacterized protein</fullName>
    </submittedName>
</protein>
<accession>A0A8K0JVK4</accession>
<dbReference type="EMBL" id="KZ308150">
    <property type="protein sequence ID" value="KAG8223034.1"/>
    <property type="molecule type" value="Genomic_DNA"/>
</dbReference>
<organism evidence="1 2">
    <name type="scientific">Ladona fulva</name>
    <name type="common">Scarce chaser dragonfly</name>
    <name type="synonym">Libellula fulva</name>
    <dbReference type="NCBI Taxonomy" id="123851"/>
    <lineage>
        <taxon>Eukaryota</taxon>
        <taxon>Metazoa</taxon>
        <taxon>Ecdysozoa</taxon>
        <taxon>Arthropoda</taxon>
        <taxon>Hexapoda</taxon>
        <taxon>Insecta</taxon>
        <taxon>Pterygota</taxon>
        <taxon>Palaeoptera</taxon>
        <taxon>Odonata</taxon>
        <taxon>Epiprocta</taxon>
        <taxon>Anisoptera</taxon>
        <taxon>Libelluloidea</taxon>
        <taxon>Libellulidae</taxon>
        <taxon>Ladona</taxon>
    </lineage>
</organism>